<dbReference type="PANTHER" id="PTHR12126:SF11">
    <property type="entry name" value="NADH DEHYDROGENASE [UBIQUINONE] 1 ALPHA SUBCOMPLEX SUBUNIT 9, MITOCHONDRIAL"/>
    <property type="match status" value="1"/>
</dbReference>
<evidence type="ECO:0008006" key="5">
    <source>
        <dbReference type="Google" id="ProtNLM"/>
    </source>
</evidence>
<feature type="signal peptide" evidence="2">
    <location>
        <begin position="1"/>
        <end position="25"/>
    </location>
</feature>
<proteinExistence type="predicted"/>
<gene>
    <name evidence="3" type="ORF">CYCCA115_LOCUS11376</name>
</gene>
<dbReference type="Gene3D" id="3.40.50.720">
    <property type="entry name" value="NAD(P)-binding Rossmann-like Domain"/>
    <property type="match status" value="1"/>
</dbReference>
<accession>A0AAD2FNX8</accession>
<feature type="region of interest" description="Disordered" evidence="1">
    <location>
        <begin position="54"/>
        <end position="81"/>
    </location>
</feature>
<dbReference type="Proteomes" id="UP001295423">
    <property type="component" value="Unassembled WGS sequence"/>
</dbReference>
<evidence type="ECO:0000256" key="2">
    <source>
        <dbReference type="SAM" id="SignalP"/>
    </source>
</evidence>
<dbReference type="GO" id="GO:0044877">
    <property type="term" value="F:protein-containing complex binding"/>
    <property type="evidence" value="ECO:0007669"/>
    <property type="project" value="TreeGrafter"/>
</dbReference>
<protein>
    <recommendedName>
        <fullName evidence="5">NAD(P)-binding domain-containing protein</fullName>
    </recommendedName>
</protein>
<dbReference type="AlphaFoldDB" id="A0AAD2FNX8"/>
<sequence length="423" mass="46616">MMMTTIGMYIIPFLALLLTLDTTNGFLSSSIGGRYSSTVVLIGGGSNHHKNVVITSSSSSSSSSSLASSQSNDEDEAARLKKKAEELRDQIRNLEENLDRKPGNEYYRDPMMMAATTTPEEEAEQGMSLKKRRVLVVGANGRLGSMVCRHLLRNNPQTEVVACVHYVGEDSPTSRGYARLSYEVGAEDGVGSIGSAWSGEDRVATFEYADYMKDYNLQNLRLVECELLDPVQCQTICEGVDSVVWCATDFNGNQPRALGLNFAFLFRAVAAPTKGRVEVEGLRNMLGALKLAKQDAADRPSMPKGGKPPINFVHVSAAPNSLADFETPFGTFHGQKREGEVMVSTEFPSLSHIILQMSTFDDNFVEEGKEIVMEETGNKEFDGVIKRQRINRRDAARAVSEALTNEDMEGKMFQLYTDQKVLK</sequence>
<dbReference type="SUPFAM" id="SSF51735">
    <property type="entry name" value="NAD(P)-binding Rossmann-fold domains"/>
    <property type="match status" value="1"/>
</dbReference>
<dbReference type="PANTHER" id="PTHR12126">
    <property type="entry name" value="NADH-UBIQUINONE OXIDOREDUCTASE 39 KDA SUBUNIT-RELATED"/>
    <property type="match status" value="1"/>
</dbReference>
<feature type="compositionally biased region" description="Low complexity" evidence="1">
    <location>
        <begin position="56"/>
        <end position="71"/>
    </location>
</feature>
<feature type="chain" id="PRO_5041979362" description="NAD(P)-binding domain-containing protein" evidence="2">
    <location>
        <begin position="26"/>
        <end position="423"/>
    </location>
</feature>
<evidence type="ECO:0000256" key="1">
    <source>
        <dbReference type="SAM" id="MobiDB-lite"/>
    </source>
</evidence>
<dbReference type="InterPro" id="IPR051207">
    <property type="entry name" value="ComplexI_NDUFA9_subunit"/>
</dbReference>
<name>A0AAD2FNX8_9STRA</name>
<keyword evidence="2" id="KW-0732">Signal</keyword>
<keyword evidence="4" id="KW-1185">Reference proteome</keyword>
<comment type="caution">
    <text evidence="3">The sequence shown here is derived from an EMBL/GenBank/DDBJ whole genome shotgun (WGS) entry which is preliminary data.</text>
</comment>
<organism evidence="3 4">
    <name type="scientific">Cylindrotheca closterium</name>
    <dbReference type="NCBI Taxonomy" id="2856"/>
    <lineage>
        <taxon>Eukaryota</taxon>
        <taxon>Sar</taxon>
        <taxon>Stramenopiles</taxon>
        <taxon>Ochrophyta</taxon>
        <taxon>Bacillariophyta</taxon>
        <taxon>Bacillariophyceae</taxon>
        <taxon>Bacillariophycidae</taxon>
        <taxon>Bacillariales</taxon>
        <taxon>Bacillariaceae</taxon>
        <taxon>Cylindrotheca</taxon>
    </lineage>
</organism>
<evidence type="ECO:0000313" key="3">
    <source>
        <dbReference type="EMBL" id="CAJ1947923.1"/>
    </source>
</evidence>
<dbReference type="InterPro" id="IPR036291">
    <property type="entry name" value="NAD(P)-bd_dom_sf"/>
</dbReference>
<evidence type="ECO:0000313" key="4">
    <source>
        <dbReference type="Proteomes" id="UP001295423"/>
    </source>
</evidence>
<reference evidence="3" key="1">
    <citation type="submission" date="2023-08" db="EMBL/GenBank/DDBJ databases">
        <authorList>
            <person name="Audoor S."/>
            <person name="Bilcke G."/>
        </authorList>
    </citation>
    <scope>NUCLEOTIDE SEQUENCE</scope>
</reference>
<dbReference type="EMBL" id="CAKOGP040001736">
    <property type="protein sequence ID" value="CAJ1947923.1"/>
    <property type="molecule type" value="Genomic_DNA"/>
</dbReference>